<keyword evidence="2" id="KW-1185">Reference proteome</keyword>
<evidence type="ECO:0000313" key="1">
    <source>
        <dbReference type="EMBL" id="KAJ8627848.1"/>
    </source>
</evidence>
<accession>A0ACC2L3K4</accession>
<name>A0ACC2L3K4_PERAE</name>
<organism evidence="1 2">
    <name type="scientific">Persea americana</name>
    <name type="common">Avocado</name>
    <dbReference type="NCBI Taxonomy" id="3435"/>
    <lineage>
        <taxon>Eukaryota</taxon>
        <taxon>Viridiplantae</taxon>
        <taxon>Streptophyta</taxon>
        <taxon>Embryophyta</taxon>
        <taxon>Tracheophyta</taxon>
        <taxon>Spermatophyta</taxon>
        <taxon>Magnoliopsida</taxon>
        <taxon>Magnoliidae</taxon>
        <taxon>Laurales</taxon>
        <taxon>Lauraceae</taxon>
        <taxon>Persea</taxon>
    </lineage>
</organism>
<protein>
    <submittedName>
        <fullName evidence="1">Uncharacterized protein</fullName>
    </submittedName>
</protein>
<proteinExistence type="predicted"/>
<gene>
    <name evidence="1" type="ORF">MRB53_021155</name>
</gene>
<reference evidence="1 2" key="1">
    <citation type="journal article" date="2022" name="Hortic Res">
        <title>A haplotype resolved chromosomal level avocado genome allows analysis of novel avocado genes.</title>
        <authorList>
            <person name="Nath O."/>
            <person name="Fletcher S.J."/>
            <person name="Hayward A."/>
            <person name="Shaw L.M."/>
            <person name="Masouleh A.K."/>
            <person name="Furtado A."/>
            <person name="Henry R.J."/>
            <person name="Mitter N."/>
        </authorList>
    </citation>
    <scope>NUCLEOTIDE SEQUENCE [LARGE SCALE GENOMIC DNA]</scope>
    <source>
        <strain evidence="2">cv. Hass</strain>
    </source>
</reference>
<dbReference type="EMBL" id="CM056814">
    <property type="protein sequence ID" value="KAJ8627848.1"/>
    <property type="molecule type" value="Genomic_DNA"/>
</dbReference>
<sequence>MEMHIAEREKLSYIRDKTKQPAESDSGYEKWYAENQKVKRWLLMSMSPEIMRRYLSIPTAHEIWSALSKAFYDGSDEMQAFNLNHKAFTAKQNGKSLSEYYGELTQVFQELDHRDKVIMKDPDDIKAYCKSIERLRVHIFLARLDDVFEQVRGEILHKETIPDLEGCYALVRREVVRKSTLKGEYENSKASAMVAQHRSNQNWQGQNKTKNSKTADGIDKSSLKCTHCNQTGHIKSRCFELVGHLDWWDPNRAPRKN</sequence>
<comment type="caution">
    <text evidence="1">The sequence shown here is derived from an EMBL/GenBank/DDBJ whole genome shotgun (WGS) entry which is preliminary data.</text>
</comment>
<dbReference type="Proteomes" id="UP001234297">
    <property type="component" value="Chromosome 6"/>
</dbReference>
<evidence type="ECO:0000313" key="2">
    <source>
        <dbReference type="Proteomes" id="UP001234297"/>
    </source>
</evidence>